<dbReference type="SMART" id="SM00939">
    <property type="entry name" value="PepX_C"/>
    <property type="match status" value="1"/>
</dbReference>
<evidence type="ECO:0000313" key="4">
    <source>
        <dbReference type="Proteomes" id="UP001174909"/>
    </source>
</evidence>
<dbReference type="PANTHER" id="PTHR43056">
    <property type="entry name" value="PEPTIDASE S9 PROLYL OLIGOPEPTIDASE"/>
    <property type="match status" value="1"/>
</dbReference>
<evidence type="ECO:0000259" key="2">
    <source>
        <dbReference type="SMART" id="SM00939"/>
    </source>
</evidence>
<name>A0AA35R4U9_GEOBA</name>
<dbReference type="AlphaFoldDB" id="A0AA35R4U9"/>
<dbReference type="Pfam" id="PF08530">
    <property type="entry name" value="PepX_C"/>
    <property type="match status" value="1"/>
</dbReference>
<comment type="caution">
    <text evidence="3">The sequence shown here is derived from an EMBL/GenBank/DDBJ whole genome shotgun (WGS) entry which is preliminary data.</text>
</comment>
<dbReference type="Gene3D" id="3.40.50.1820">
    <property type="entry name" value="alpha/beta hydrolase"/>
    <property type="match status" value="1"/>
</dbReference>
<dbReference type="Pfam" id="PF02129">
    <property type="entry name" value="Peptidase_S15"/>
    <property type="match status" value="1"/>
</dbReference>
<dbReference type="SUPFAM" id="SSF53474">
    <property type="entry name" value="alpha/beta-Hydrolases"/>
    <property type="match status" value="1"/>
</dbReference>
<dbReference type="Gene3D" id="2.60.120.260">
    <property type="entry name" value="Galactose-binding domain-like"/>
    <property type="match status" value="1"/>
</dbReference>
<dbReference type="EMBL" id="CASHTH010000556">
    <property type="protein sequence ID" value="CAI8004323.1"/>
    <property type="molecule type" value="Genomic_DNA"/>
</dbReference>
<evidence type="ECO:0000256" key="1">
    <source>
        <dbReference type="ARBA" id="ARBA00022801"/>
    </source>
</evidence>
<dbReference type="InterPro" id="IPR029058">
    <property type="entry name" value="AB_hydrolase_fold"/>
</dbReference>
<evidence type="ECO:0000313" key="3">
    <source>
        <dbReference type="EMBL" id="CAI8004323.1"/>
    </source>
</evidence>
<gene>
    <name evidence="3" type="ORF">GBAR_LOCUS3884</name>
</gene>
<dbReference type="PANTHER" id="PTHR43056:SF10">
    <property type="entry name" value="COCE_NOND FAMILY, PUTATIVE (AFU_ORTHOLOGUE AFUA_7G00600)-RELATED"/>
    <property type="match status" value="1"/>
</dbReference>
<keyword evidence="1" id="KW-0378">Hydrolase</keyword>
<accession>A0AA35R4U9</accession>
<dbReference type="NCBIfam" id="TIGR00976">
    <property type="entry name" value="CocE_NonD"/>
    <property type="match status" value="1"/>
</dbReference>
<protein>
    <submittedName>
        <fullName evidence="3">Cocaine esterase</fullName>
    </submittedName>
</protein>
<dbReference type="Gene3D" id="1.10.3020.10">
    <property type="entry name" value="alpha-amino acid ester hydrolase ( Helical cap domain)"/>
    <property type="match status" value="1"/>
</dbReference>
<dbReference type="InterPro" id="IPR008979">
    <property type="entry name" value="Galactose-bd-like_sf"/>
</dbReference>
<dbReference type="InterPro" id="IPR000383">
    <property type="entry name" value="Xaa-Pro-like_dom"/>
</dbReference>
<organism evidence="3 4">
    <name type="scientific">Geodia barretti</name>
    <name type="common">Barrett's horny sponge</name>
    <dbReference type="NCBI Taxonomy" id="519541"/>
    <lineage>
        <taxon>Eukaryota</taxon>
        <taxon>Metazoa</taxon>
        <taxon>Porifera</taxon>
        <taxon>Demospongiae</taxon>
        <taxon>Heteroscleromorpha</taxon>
        <taxon>Tetractinellida</taxon>
        <taxon>Astrophorina</taxon>
        <taxon>Geodiidae</taxon>
        <taxon>Geodia</taxon>
    </lineage>
</organism>
<dbReference type="Proteomes" id="UP001174909">
    <property type="component" value="Unassembled WGS sequence"/>
</dbReference>
<keyword evidence="4" id="KW-1185">Reference proteome</keyword>
<dbReference type="InterPro" id="IPR005674">
    <property type="entry name" value="CocE/Ser_esterase"/>
</dbReference>
<feature type="domain" description="Xaa-Pro dipeptidyl-peptidase C-terminal" evidence="2">
    <location>
        <begin position="322"/>
        <end position="571"/>
    </location>
</feature>
<dbReference type="GO" id="GO:0008239">
    <property type="term" value="F:dipeptidyl-peptidase activity"/>
    <property type="evidence" value="ECO:0007669"/>
    <property type="project" value="InterPro"/>
</dbReference>
<dbReference type="SUPFAM" id="SSF49785">
    <property type="entry name" value="Galactose-binding domain-like"/>
    <property type="match status" value="1"/>
</dbReference>
<proteinExistence type="predicted"/>
<dbReference type="InterPro" id="IPR013736">
    <property type="entry name" value="Xaa-Pro_dipept_C"/>
</dbReference>
<sequence length="577" mass="65292">MAANERGPDMTSGEQYRVIRERNVMVPMRDGIRLATDIYRPDSPGRFPALVTRGPYGKDGYADNQEHSIWFFPQRGYVVVSQDCRARFDSEGDNYHPLFQEGQDGYDTVEWAARQPWCNGRVATTGQSYLGATQYTLAAGPRPPHLACMAPVSASADFHQSWVYHTGGAMEWGWMVPYAIHKGRNTLVRAGREDLLAQMDEYVLPPDNFAQPLTDAWFRHLPLRDWIDRLKETAPYLHEYFDQENDGPYWSPINLMRQAHKISLPMFHSLRDKAATAEARRSQRLLVGPWAHIRPYTAPTSGDTGDIDFGPEARIELHEHLLRWFDYWLKDIETGLLDEPPVSIFVMGENRWRAEQDWPLARTHYSKWYMHSGGSANTLDGDGALSTSPPGEEPYDVYTYDPADPVPTRGGSTLIIPQGVADQREVEARDDVLVYTSEPLERDMELTGPITCTLYAATTAVDTDFTAKLVDVRPDGFAHNLQDGIVRARFRTSVAEPSLLRPGRIYKYEIDLWSTSHVLFAGHRLRLEISSSNFPRFDRNPNTGAAIGVDAQLETALQTVLHTADYPSHVTLPVIPR</sequence>
<dbReference type="InterPro" id="IPR050585">
    <property type="entry name" value="Xaa-Pro_dipeptidyl-ppase/CocE"/>
</dbReference>
<reference evidence="3" key="1">
    <citation type="submission" date="2023-03" db="EMBL/GenBank/DDBJ databases">
        <authorList>
            <person name="Steffen K."/>
            <person name="Cardenas P."/>
        </authorList>
    </citation>
    <scope>NUCLEOTIDE SEQUENCE</scope>
</reference>